<dbReference type="InterPro" id="IPR035910">
    <property type="entry name" value="RyR/IP3R_RIH_dom_sf"/>
</dbReference>
<dbReference type="EC" id="3.4.24.69" evidence="2"/>
<sequence>MPGNIDSNKLLYGHIIVLQLTDQKQYSFHIEGFFRPQASLQKAQFQNQENFLFKIMPSFQTSYIDQLNKLNLTAQSNVILQKKVLDEYKQNIDIYNKLKGQPILFYTPIQLLHVSTNKYLQCNYSQADYSKDSFKLDLSIFSSKYTIFQMLPVYNHQKNMNRFFLKKKQQKKNIYMNFLQQKSNIYINDSKRNQFQILIICIYFILFSIENNIKQKLGQQISKSNQSQINTKELQKYIPNPLPGIYQNFQNMDQLQTISQIQQKKKMKTDVTLFFNQKSMWTIKYYSYKTDNNITQQYGDKVWIHHVENKNNLIIQYNGEQSSILFEYNNNQNILKYNRNTNGIWVIENTILFEGGTLDYNQCVYFKHFALKKYLQLQYNNYQYYLDLLNEPNENCLFQLIKLPSLQQNNQNQLEKDSLFYIKSFKHKVYINNSFKNNQNLNQNQGIQISFFQSDDSAFQFLKATHSEILGTNFIVQNIPIIQKCIYYMKKNNTEKQIIKDSIILNGLLSLNQSLISVNEFCINKIILTNNDDSRNFNKPNKNRQIIIQEQNYLYYLLEMIQLIVNVDELKELQFDFYKELYQNQQRQFSDKVMLTINKILHVLKTKKGIDIQKKQEQPQDIFTEIYNQQNFLKIQQNTLYLQHRIQILQNIYQLLISLCKDNQVNQNIVYQKLKFVHYHAIYLKDASDCLIQILTQNESLLNNLSDNIKLQVQRQSQSVSYSENTVEIQSLNLINNSIIQSNLLLFFKRQTEEMHNYRKQIKLNIVKDICKFNDKGVSVNQEQIYKFCFENGEKTKFHKAIFYKFQIVNNNLKIILNKDNVLYIENMNSHKLQKEKYNYFLQQINFYSDLAQNRNFLWKNYLEKLFPIQFLFDKIFDSSLQRELRSSFCNLALSVYIDQEPLDYVLVPQMCKIQYFIQKALIYIQKEINSFEQSFQLNQNVLQSRNQKCKVFYFNKKIYFYFIYIYIANQSINKLVSLENVLLLNISKILIILIQFNILEIINKKQLYSSIFTKYMKILNYDSAFPQYSYFLNKQNCQKYLDIILNKNNKKYKIAQAFSQLYNKVSKQILMASQALGIQNNSRSSQNELEDETQDIDTKNMDYDENILLDGFVTLQCVFKKEKEENNQIQIQIKKKYVIYLFLFKIQEWIIQLIISQNGIIQKVIFFLLLKKKIRKQLLNLFYFQKQKVKNYQMNSNKITFKIQKNQLQKFYLNFIEQKKNIYQSKYITKDRNRRNR</sequence>
<reference evidence="2 3" key="1">
    <citation type="submission" date="2011-07" db="EMBL/GenBank/DDBJ databases">
        <authorList>
            <person name="Coyne R."/>
            <person name="Brami D."/>
            <person name="Johnson J."/>
            <person name="Hostetler J."/>
            <person name="Hannick L."/>
            <person name="Clark T."/>
            <person name="Cassidy-Hanley D."/>
            <person name="Inman J."/>
        </authorList>
    </citation>
    <scope>NUCLEOTIDE SEQUENCE [LARGE SCALE GENOMIC DNA]</scope>
    <source>
        <strain evidence="2 3">G5</strain>
    </source>
</reference>
<dbReference type="GO" id="GO:0070679">
    <property type="term" value="F:inositol 1,4,5 trisphosphate binding"/>
    <property type="evidence" value="ECO:0007669"/>
    <property type="project" value="InterPro"/>
</dbReference>
<dbReference type="SUPFAM" id="SSF100909">
    <property type="entry name" value="IP3 receptor type 1 binding core, domain 2"/>
    <property type="match status" value="1"/>
</dbReference>
<dbReference type="SUPFAM" id="SSF82109">
    <property type="entry name" value="MIR domain"/>
    <property type="match status" value="2"/>
</dbReference>
<dbReference type="PANTHER" id="PTHR13715">
    <property type="entry name" value="RYANODINE RECEPTOR AND IP3 RECEPTOR"/>
    <property type="match status" value="1"/>
</dbReference>
<dbReference type="Gene3D" id="2.80.10.50">
    <property type="match status" value="2"/>
</dbReference>
<dbReference type="AlphaFoldDB" id="G0QNY8"/>
<keyword evidence="2" id="KW-0378">Hydrolase</keyword>
<dbReference type="GO" id="GO:0005220">
    <property type="term" value="F:inositol 1,4,5-trisphosphate-gated calcium channel activity"/>
    <property type="evidence" value="ECO:0007669"/>
    <property type="project" value="InterPro"/>
</dbReference>
<dbReference type="PANTHER" id="PTHR13715:SF99">
    <property type="entry name" value="INOSITOL 1,4,5-TRISPHOSPHATE RECEPTOR-LIKE PROTEIN A"/>
    <property type="match status" value="1"/>
</dbReference>
<dbReference type="InterPro" id="IPR015925">
    <property type="entry name" value="Ryanodine_IP3_receptor"/>
</dbReference>
<dbReference type="InterPro" id="IPR036300">
    <property type="entry name" value="MIR_dom_sf"/>
</dbReference>
<dbReference type="InterPro" id="IPR014821">
    <property type="entry name" value="Ins145_P3_rcpt"/>
</dbReference>
<proteinExistence type="predicted"/>
<dbReference type="GO" id="GO:0004222">
    <property type="term" value="F:metalloendopeptidase activity"/>
    <property type="evidence" value="ECO:0007669"/>
    <property type="project" value="UniProtKB-EC"/>
</dbReference>
<dbReference type="InterPro" id="IPR000493">
    <property type="entry name" value="InsP3_rcpt"/>
</dbReference>
<protein>
    <submittedName>
        <fullName evidence="2">MIR domain protein</fullName>
        <ecNumber evidence="2">3.1.11.5</ecNumber>
        <ecNumber evidence="2">3.4.24.69</ecNumber>
    </submittedName>
</protein>
<dbReference type="PRINTS" id="PR00779">
    <property type="entry name" value="INSP3RECEPTR"/>
</dbReference>
<organism evidence="2 3">
    <name type="scientific">Ichthyophthirius multifiliis</name>
    <name type="common">White spot disease agent</name>
    <name type="synonym">Ich</name>
    <dbReference type="NCBI Taxonomy" id="5932"/>
    <lineage>
        <taxon>Eukaryota</taxon>
        <taxon>Sar</taxon>
        <taxon>Alveolata</taxon>
        <taxon>Ciliophora</taxon>
        <taxon>Intramacronucleata</taxon>
        <taxon>Oligohymenophorea</taxon>
        <taxon>Hymenostomatida</taxon>
        <taxon>Ophryoglenina</taxon>
        <taxon>Ichthyophthirius</taxon>
    </lineage>
</organism>
<name>G0QNY8_ICHMU</name>
<dbReference type="GO" id="GO:0005783">
    <property type="term" value="C:endoplasmic reticulum"/>
    <property type="evidence" value="ECO:0007669"/>
    <property type="project" value="InterPro"/>
</dbReference>
<evidence type="ECO:0000313" key="3">
    <source>
        <dbReference type="Proteomes" id="UP000008983"/>
    </source>
</evidence>
<dbReference type="GeneID" id="14909249"/>
<dbReference type="OrthoDB" id="76898at2759"/>
<dbReference type="eggNOG" id="KOG3533">
    <property type="taxonomic scope" value="Eukaryota"/>
</dbReference>
<dbReference type="Proteomes" id="UP000008983">
    <property type="component" value="Unassembled WGS sequence"/>
</dbReference>
<feature type="domain" description="Inositol 1,4,5-trisphosphate/ryanodine receptor" evidence="1">
    <location>
        <begin position="10"/>
        <end position="158"/>
    </location>
</feature>
<dbReference type="STRING" id="857967.G0QNY8"/>
<dbReference type="Pfam" id="PF08709">
    <property type="entry name" value="Ins145_P3_rec"/>
    <property type="match status" value="1"/>
</dbReference>
<dbReference type="GO" id="GO:0008854">
    <property type="term" value="F:exodeoxyribonuclease V activity"/>
    <property type="evidence" value="ECO:0007669"/>
    <property type="project" value="UniProtKB-EC"/>
</dbReference>
<dbReference type="InParanoid" id="G0QNY8"/>
<accession>G0QNY8</accession>
<dbReference type="RefSeq" id="XP_004037061.1">
    <property type="nucleotide sequence ID" value="XM_004037013.1"/>
</dbReference>
<evidence type="ECO:0000259" key="1">
    <source>
        <dbReference type="Pfam" id="PF08709"/>
    </source>
</evidence>
<dbReference type="EMBL" id="GL983514">
    <property type="protein sequence ID" value="EGR33075.1"/>
    <property type="molecule type" value="Genomic_DNA"/>
</dbReference>
<dbReference type="OMA" id="RDDNIRD"/>
<evidence type="ECO:0000313" key="2">
    <source>
        <dbReference type="EMBL" id="EGR33075.1"/>
    </source>
</evidence>
<dbReference type="EC" id="3.1.11.5" evidence="2"/>
<keyword evidence="3" id="KW-1185">Reference proteome</keyword>
<gene>
    <name evidence="2" type="ORF">IMG5_062530</name>
</gene>